<dbReference type="AlphaFoldDB" id="A0A0E9TFW2"/>
<reference evidence="1" key="1">
    <citation type="submission" date="2014-11" db="EMBL/GenBank/DDBJ databases">
        <authorList>
            <person name="Amaro Gonzalez C."/>
        </authorList>
    </citation>
    <scope>NUCLEOTIDE SEQUENCE</scope>
</reference>
<organism evidence="1">
    <name type="scientific">Anguilla anguilla</name>
    <name type="common">European freshwater eel</name>
    <name type="synonym">Muraena anguilla</name>
    <dbReference type="NCBI Taxonomy" id="7936"/>
    <lineage>
        <taxon>Eukaryota</taxon>
        <taxon>Metazoa</taxon>
        <taxon>Chordata</taxon>
        <taxon>Craniata</taxon>
        <taxon>Vertebrata</taxon>
        <taxon>Euteleostomi</taxon>
        <taxon>Actinopterygii</taxon>
        <taxon>Neopterygii</taxon>
        <taxon>Teleostei</taxon>
        <taxon>Anguilliformes</taxon>
        <taxon>Anguillidae</taxon>
        <taxon>Anguilla</taxon>
    </lineage>
</organism>
<name>A0A0E9TFW2_ANGAN</name>
<protein>
    <submittedName>
        <fullName evidence="1">Uncharacterized protein</fullName>
    </submittedName>
</protein>
<dbReference type="EMBL" id="GBXM01056797">
    <property type="protein sequence ID" value="JAH51780.1"/>
    <property type="molecule type" value="Transcribed_RNA"/>
</dbReference>
<accession>A0A0E9TFW2</accession>
<sequence>MLFGCNLGLIIRDTCRKRKQRSQY</sequence>
<proteinExistence type="predicted"/>
<evidence type="ECO:0000313" key="1">
    <source>
        <dbReference type="EMBL" id="JAH51780.1"/>
    </source>
</evidence>
<reference evidence="1" key="2">
    <citation type="journal article" date="2015" name="Fish Shellfish Immunol.">
        <title>Early steps in the European eel (Anguilla anguilla)-Vibrio vulnificus interaction in the gills: Role of the RtxA13 toxin.</title>
        <authorList>
            <person name="Callol A."/>
            <person name="Pajuelo D."/>
            <person name="Ebbesson L."/>
            <person name="Teles M."/>
            <person name="MacKenzie S."/>
            <person name="Amaro C."/>
        </authorList>
    </citation>
    <scope>NUCLEOTIDE SEQUENCE</scope>
</reference>